<evidence type="ECO:0000256" key="3">
    <source>
        <dbReference type="ARBA" id="ARBA00022989"/>
    </source>
</evidence>
<dbReference type="Pfam" id="PF04191">
    <property type="entry name" value="PEMT"/>
    <property type="match status" value="1"/>
</dbReference>
<dbReference type="EMBL" id="JAGSOV010000020">
    <property type="protein sequence ID" value="MCO1655281.1"/>
    <property type="molecule type" value="Genomic_DNA"/>
</dbReference>
<dbReference type="PANTHER" id="PTHR43847">
    <property type="entry name" value="BLL3993 PROTEIN"/>
    <property type="match status" value="1"/>
</dbReference>
<feature type="transmembrane region" description="Helical" evidence="5">
    <location>
        <begin position="86"/>
        <end position="109"/>
    </location>
</feature>
<comment type="caution">
    <text evidence="6">The sequence shown here is derived from an EMBL/GenBank/DDBJ whole genome shotgun (WGS) entry which is preliminary data.</text>
</comment>
<proteinExistence type="predicted"/>
<keyword evidence="3 5" id="KW-1133">Transmembrane helix</keyword>
<dbReference type="InterPro" id="IPR052527">
    <property type="entry name" value="Metal_cation-efflux_comp"/>
</dbReference>
<keyword evidence="4 5" id="KW-0472">Membrane</keyword>
<organism evidence="6 7">
    <name type="scientific">Pseudonocardia humida</name>
    <dbReference type="NCBI Taxonomy" id="2800819"/>
    <lineage>
        <taxon>Bacteria</taxon>
        <taxon>Bacillati</taxon>
        <taxon>Actinomycetota</taxon>
        <taxon>Actinomycetes</taxon>
        <taxon>Pseudonocardiales</taxon>
        <taxon>Pseudonocardiaceae</taxon>
        <taxon>Pseudonocardia</taxon>
    </lineage>
</organism>
<protein>
    <submittedName>
        <fullName evidence="6">Isoprenylcysteine carboxylmethyltransferase family protein</fullName>
    </submittedName>
</protein>
<evidence type="ECO:0000256" key="5">
    <source>
        <dbReference type="SAM" id="Phobius"/>
    </source>
</evidence>
<evidence type="ECO:0000256" key="2">
    <source>
        <dbReference type="ARBA" id="ARBA00022692"/>
    </source>
</evidence>
<keyword evidence="7" id="KW-1185">Reference proteome</keyword>
<dbReference type="InterPro" id="IPR007318">
    <property type="entry name" value="Phopholipid_MeTrfase"/>
</dbReference>
<dbReference type="PANTHER" id="PTHR43847:SF1">
    <property type="entry name" value="BLL3993 PROTEIN"/>
    <property type="match status" value="1"/>
</dbReference>
<evidence type="ECO:0000313" key="7">
    <source>
        <dbReference type="Proteomes" id="UP001165283"/>
    </source>
</evidence>
<keyword evidence="2 5" id="KW-0812">Transmembrane</keyword>
<reference evidence="6" key="1">
    <citation type="submission" date="2021-04" db="EMBL/GenBank/DDBJ databases">
        <title>Pseudonocardia sp. nov., isolated from sandy soil of mangrove forest.</title>
        <authorList>
            <person name="Zan Z."/>
            <person name="Huang R."/>
            <person name="Liu W."/>
        </authorList>
    </citation>
    <scope>NUCLEOTIDE SEQUENCE</scope>
    <source>
        <strain evidence="6">S2-4</strain>
    </source>
</reference>
<comment type="subcellular location">
    <subcellularLocation>
        <location evidence="1">Endomembrane system</location>
        <topology evidence="1">Multi-pass membrane protein</topology>
    </subcellularLocation>
</comment>
<sequence length="208" mass="21785">MGETYLDARLAATIALVVHAVGLVLAFGVRTWRHRRATGSTGFRGVSGRPGSLPWWGGVLFVLALLLATAAPVLALTGVLAAPPGLVRVATAALGVLVAVAGLAVTVLAQNAMGASWRIGVDESERTALVEAGPFRRVRNPIFTGMAAVLVGVVLLVPTVVAVLALVCLVVAVQIQVRVIEEPYLARAHGPAYADYRARTGRFLPRLR</sequence>
<feature type="transmembrane region" description="Helical" evidence="5">
    <location>
        <begin position="12"/>
        <end position="32"/>
    </location>
</feature>
<dbReference type="Proteomes" id="UP001165283">
    <property type="component" value="Unassembled WGS sequence"/>
</dbReference>
<evidence type="ECO:0000256" key="1">
    <source>
        <dbReference type="ARBA" id="ARBA00004127"/>
    </source>
</evidence>
<accession>A0ABT0ZX36</accession>
<feature type="transmembrane region" description="Helical" evidence="5">
    <location>
        <begin position="146"/>
        <end position="173"/>
    </location>
</feature>
<evidence type="ECO:0000256" key="4">
    <source>
        <dbReference type="ARBA" id="ARBA00023136"/>
    </source>
</evidence>
<dbReference type="Gene3D" id="1.20.120.1630">
    <property type="match status" value="1"/>
</dbReference>
<evidence type="ECO:0000313" key="6">
    <source>
        <dbReference type="EMBL" id="MCO1655281.1"/>
    </source>
</evidence>
<dbReference type="RefSeq" id="WP_252437056.1">
    <property type="nucleotide sequence ID" value="NZ_JAGSOV010000020.1"/>
</dbReference>
<name>A0ABT0ZX36_9PSEU</name>
<gene>
    <name evidence="6" type="ORF">KDL28_09460</name>
</gene>
<feature type="transmembrane region" description="Helical" evidence="5">
    <location>
        <begin position="53"/>
        <end position="80"/>
    </location>
</feature>